<dbReference type="EMBL" id="JBBPBN010000042">
    <property type="protein sequence ID" value="KAK8997568.1"/>
    <property type="molecule type" value="Genomic_DNA"/>
</dbReference>
<feature type="compositionally biased region" description="Basic and acidic residues" evidence="5">
    <location>
        <begin position="94"/>
        <end position="104"/>
    </location>
</feature>
<name>A0ABR2QAA2_9ROSI</name>
<evidence type="ECO:0000256" key="5">
    <source>
        <dbReference type="SAM" id="MobiDB-lite"/>
    </source>
</evidence>
<accession>A0ABR2QAA2</accession>
<feature type="compositionally biased region" description="Polar residues" evidence="5">
    <location>
        <begin position="74"/>
        <end position="85"/>
    </location>
</feature>
<comment type="caution">
    <text evidence="7">The sequence shown here is derived from an EMBL/GenBank/DDBJ whole genome shotgun (WGS) entry which is preliminary data.</text>
</comment>
<sequence>MKKSKITGDIAVMGVSHQSTMGSRTRAAKTLALQRLSKTTQPSGSPAHGVGLNPDVSSFSYLQLRSRRLEKSASPVSSKMKQRQQGKGSGFGEGGKKNGGKETEGCFGNREIVVGVEICCGTTEEACFGEHRDRSTRGSSPCSLMKDFETTAAPASTRRKGPERFIPAAQEIDEFFACAEQQQQWQFIEKYNFDIVNDLPLPGRYEWVKIMPRHRQINVGAVNKIMSMEAMLSGLWNSCSHHAPEPSRQQQPASMVRLSWLLNSGTVLNTKTPVFTMEAAMAIIERQRLLKKKRGCWSFGSSGNAATLTAVGAVGPSTGV</sequence>
<dbReference type="InterPro" id="IPR044275">
    <property type="entry name" value="KRP"/>
</dbReference>
<comment type="subcellular location">
    <subcellularLocation>
        <location evidence="1">Nucleus</location>
        <location evidence="1">Nucleoplasm</location>
    </subcellularLocation>
</comment>
<dbReference type="PANTHER" id="PTHR46776">
    <property type="entry name" value="CYCLIN-DEPENDENT KINASE INHIBITOR 4-RELATED"/>
    <property type="match status" value="1"/>
</dbReference>
<evidence type="ECO:0000256" key="4">
    <source>
        <dbReference type="ARBA" id="ARBA00023306"/>
    </source>
</evidence>
<keyword evidence="4" id="KW-0131">Cell cycle</keyword>
<dbReference type="Proteomes" id="UP001396334">
    <property type="component" value="Unassembled WGS sequence"/>
</dbReference>
<keyword evidence="8" id="KW-1185">Reference proteome</keyword>
<reference evidence="7 8" key="1">
    <citation type="journal article" date="2024" name="G3 (Bethesda)">
        <title>Genome assembly of Hibiscus sabdariffa L. provides insights into metabolisms of medicinal natural products.</title>
        <authorList>
            <person name="Kim T."/>
        </authorList>
    </citation>
    <scope>NUCLEOTIDE SEQUENCE [LARGE SCALE GENOMIC DNA]</scope>
    <source>
        <strain evidence="7">TK-2024</strain>
        <tissue evidence="7">Old leaves</tissue>
    </source>
</reference>
<evidence type="ECO:0000259" key="6">
    <source>
        <dbReference type="Pfam" id="PF02234"/>
    </source>
</evidence>
<comment type="similarity">
    <text evidence="2">Belongs to the CDI family. ICK/KRP subfamily.</text>
</comment>
<organism evidence="7 8">
    <name type="scientific">Hibiscus sabdariffa</name>
    <name type="common">roselle</name>
    <dbReference type="NCBI Taxonomy" id="183260"/>
    <lineage>
        <taxon>Eukaryota</taxon>
        <taxon>Viridiplantae</taxon>
        <taxon>Streptophyta</taxon>
        <taxon>Embryophyta</taxon>
        <taxon>Tracheophyta</taxon>
        <taxon>Spermatophyta</taxon>
        <taxon>Magnoliopsida</taxon>
        <taxon>eudicotyledons</taxon>
        <taxon>Gunneridae</taxon>
        <taxon>Pentapetalae</taxon>
        <taxon>rosids</taxon>
        <taxon>malvids</taxon>
        <taxon>Malvales</taxon>
        <taxon>Malvaceae</taxon>
        <taxon>Malvoideae</taxon>
        <taxon>Hibiscus</taxon>
    </lineage>
</organism>
<proteinExistence type="inferred from homology"/>
<feature type="region of interest" description="Disordered" evidence="5">
    <location>
        <begin position="70"/>
        <end position="104"/>
    </location>
</feature>
<protein>
    <recommendedName>
        <fullName evidence="6">Cyclin-dependent kinase inhibitor domain-containing protein</fullName>
    </recommendedName>
</protein>
<evidence type="ECO:0000256" key="1">
    <source>
        <dbReference type="ARBA" id="ARBA00004642"/>
    </source>
</evidence>
<feature type="domain" description="Cyclin-dependent kinase inhibitor" evidence="6">
    <location>
        <begin position="164"/>
        <end position="210"/>
    </location>
</feature>
<dbReference type="Gene3D" id="4.10.365.10">
    <property type="entry name" value="p27"/>
    <property type="match status" value="1"/>
</dbReference>
<evidence type="ECO:0000313" key="8">
    <source>
        <dbReference type="Proteomes" id="UP001396334"/>
    </source>
</evidence>
<keyword evidence="3" id="KW-0649">Protein kinase inhibitor</keyword>
<evidence type="ECO:0000313" key="7">
    <source>
        <dbReference type="EMBL" id="KAK8997568.1"/>
    </source>
</evidence>
<evidence type="ECO:0000256" key="3">
    <source>
        <dbReference type="ARBA" id="ARBA00023013"/>
    </source>
</evidence>
<dbReference type="InterPro" id="IPR003175">
    <property type="entry name" value="CDI_dom"/>
</dbReference>
<evidence type="ECO:0000256" key="2">
    <source>
        <dbReference type="ARBA" id="ARBA00010274"/>
    </source>
</evidence>
<dbReference type="InterPro" id="IPR044898">
    <property type="entry name" value="CDI_dom_sf"/>
</dbReference>
<dbReference type="Pfam" id="PF02234">
    <property type="entry name" value="CDI"/>
    <property type="match status" value="1"/>
</dbReference>
<gene>
    <name evidence="7" type="ORF">V6N11_012121</name>
</gene>